<dbReference type="PANTHER" id="PTHR34305">
    <property type="entry name" value="EXPRESSED PROTEIN"/>
    <property type="match status" value="1"/>
</dbReference>
<dbReference type="InterPro" id="IPR040521">
    <property type="entry name" value="KDZ"/>
</dbReference>
<dbReference type="Pfam" id="PF18758">
    <property type="entry name" value="KDZ"/>
    <property type="match status" value="1"/>
</dbReference>
<dbReference type="OrthoDB" id="5598737at2759"/>
<accession>A0A067P9A4</accession>
<dbReference type="AlphaFoldDB" id="A0A067P9A4"/>
<dbReference type="EMBL" id="KL197748">
    <property type="protein sequence ID" value="KDQ51473.1"/>
    <property type="molecule type" value="Genomic_DNA"/>
</dbReference>
<reference evidence="2" key="1">
    <citation type="journal article" date="2014" name="Proc. Natl. Acad. Sci. U.S.A.">
        <title>Extensive sampling of basidiomycete genomes demonstrates inadequacy of the white-rot/brown-rot paradigm for wood decay fungi.</title>
        <authorList>
            <person name="Riley R."/>
            <person name="Salamov A.A."/>
            <person name="Brown D.W."/>
            <person name="Nagy L.G."/>
            <person name="Floudas D."/>
            <person name="Held B.W."/>
            <person name="Levasseur A."/>
            <person name="Lombard V."/>
            <person name="Morin E."/>
            <person name="Otillar R."/>
            <person name="Lindquist E.A."/>
            <person name="Sun H."/>
            <person name="LaButti K.M."/>
            <person name="Schmutz J."/>
            <person name="Jabbour D."/>
            <person name="Luo H."/>
            <person name="Baker S.E."/>
            <person name="Pisabarro A.G."/>
            <person name="Walton J.D."/>
            <person name="Blanchette R.A."/>
            <person name="Henrissat B."/>
            <person name="Martin F."/>
            <person name="Cullen D."/>
            <person name="Hibbett D.S."/>
            <person name="Grigoriev I.V."/>
        </authorList>
    </citation>
    <scope>NUCLEOTIDE SEQUENCE [LARGE SCALE GENOMIC DNA]</scope>
    <source>
        <strain evidence="2">MUCL 33604</strain>
    </source>
</reference>
<protein>
    <recommendedName>
        <fullName evidence="3">MULE transposase domain-containing protein</fullName>
    </recommendedName>
</protein>
<gene>
    <name evidence="1" type="ORF">JAAARDRAFT_140153</name>
</gene>
<dbReference type="HOGENOM" id="CLU_113385_0_0_1"/>
<proteinExistence type="predicted"/>
<evidence type="ECO:0000313" key="2">
    <source>
        <dbReference type="Proteomes" id="UP000027265"/>
    </source>
</evidence>
<dbReference type="STRING" id="933084.A0A067P9A4"/>
<dbReference type="PANTHER" id="PTHR34305:SF1">
    <property type="entry name" value="SWIM-TYPE DOMAIN-CONTAINING PROTEIN"/>
    <property type="match status" value="1"/>
</dbReference>
<evidence type="ECO:0008006" key="3">
    <source>
        <dbReference type="Google" id="ProtNLM"/>
    </source>
</evidence>
<dbReference type="Proteomes" id="UP000027265">
    <property type="component" value="Unassembled WGS sequence"/>
</dbReference>
<name>A0A067P9A4_9AGAM</name>
<keyword evidence="2" id="KW-1185">Reference proteome</keyword>
<evidence type="ECO:0000313" key="1">
    <source>
        <dbReference type="EMBL" id="KDQ51473.1"/>
    </source>
</evidence>
<sequence>MQELATSQEPWQITGTCYGLPPIRLRRYYSKLHYDAQPLDRDAEQMGDCNKFYKTYSKNSLTGSILVLWCTHAICLGFHSIPVAEGRNDVFSAIYTRFPVAPQVIVYDFACQLAPYCLVREARYFRHTRFLIDEMHAHDHTRCGQACFTSNAMRYDDCIQMVNTSAVECGNKGMKRIRKSVSFMMYGHAIQFTKVFLDIWNRNVINRMAKV</sequence>
<organism evidence="1 2">
    <name type="scientific">Jaapia argillacea MUCL 33604</name>
    <dbReference type="NCBI Taxonomy" id="933084"/>
    <lineage>
        <taxon>Eukaryota</taxon>
        <taxon>Fungi</taxon>
        <taxon>Dikarya</taxon>
        <taxon>Basidiomycota</taxon>
        <taxon>Agaricomycotina</taxon>
        <taxon>Agaricomycetes</taxon>
        <taxon>Agaricomycetidae</taxon>
        <taxon>Jaapiales</taxon>
        <taxon>Jaapiaceae</taxon>
        <taxon>Jaapia</taxon>
    </lineage>
</organism>
<dbReference type="InParanoid" id="A0A067P9A4"/>